<gene>
    <name evidence="2" type="ORF">DXX99_09630</name>
</gene>
<dbReference type="EMBL" id="QSLN01000021">
    <property type="protein sequence ID" value="RDV81234.1"/>
    <property type="molecule type" value="Genomic_DNA"/>
</dbReference>
<dbReference type="AlphaFoldDB" id="A0A3D8P318"/>
<reference evidence="2 3" key="1">
    <citation type="submission" date="2018-08" db="EMBL/GenBank/DDBJ databases">
        <title>Form III RuBisCO-mediated autotrophy in Thermodesulfobium bacteria.</title>
        <authorList>
            <person name="Toshchakov S.V."/>
            <person name="Kublanov I.V."/>
            <person name="Frolov E."/>
            <person name="Bonch-Osmolovskaya E.A."/>
            <person name="Tourova T.P."/>
            <person name="Chernych N.A."/>
            <person name="Lebedinsky A.V."/>
        </authorList>
    </citation>
    <scope>NUCLEOTIDE SEQUENCE [LARGE SCALE GENOMIC DNA]</scope>
    <source>
        <strain evidence="2 3">SR</strain>
    </source>
</reference>
<comment type="caution">
    <text evidence="2">The sequence shown here is derived from an EMBL/GenBank/DDBJ whole genome shotgun (WGS) entry which is preliminary data.</text>
</comment>
<proteinExistence type="predicted"/>
<keyword evidence="1" id="KW-0812">Transmembrane</keyword>
<keyword evidence="1" id="KW-1133">Transmembrane helix</keyword>
<accession>A0A3D8P318</accession>
<evidence type="ECO:0000313" key="3">
    <source>
        <dbReference type="Proteomes" id="UP000256329"/>
    </source>
</evidence>
<dbReference type="Proteomes" id="UP000256329">
    <property type="component" value="Unassembled WGS sequence"/>
</dbReference>
<keyword evidence="3" id="KW-1185">Reference proteome</keyword>
<dbReference type="RefSeq" id="WP_115793275.1">
    <property type="nucleotide sequence ID" value="NZ_QSLN01000021.1"/>
</dbReference>
<evidence type="ECO:0000313" key="2">
    <source>
        <dbReference type="EMBL" id="RDV81234.1"/>
    </source>
</evidence>
<sequence length="79" mass="9082">MSFTVRVCIMTAAAVVYALALFTWGHCSEKMRVVLTWLVTVISLPLCIALYYEVKEQIAQFKEDLRTIRELLGNRKSKN</sequence>
<name>A0A3D8P318_9THEO</name>
<keyword evidence="1" id="KW-0472">Membrane</keyword>
<feature type="transmembrane region" description="Helical" evidence="1">
    <location>
        <begin position="7"/>
        <end position="25"/>
    </location>
</feature>
<evidence type="ECO:0000256" key="1">
    <source>
        <dbReference type="SAM" id="Phobius"/>
    </source>
</evidence>
<feature type="transmembrane region" description="Helical" evidence="1">
    <location>
        <begin position="31"/>
        <end position="52"/>
    </location>
</feature>
<protein>
    <submittedName>
        <fullName evidence="2">Uncharacterized protein</fullName>
    </submittedName>
</protein>
<organism evidence="2 3">
    <name type="scientific">Ammonifex thiophilus</name>
    <dbReference type="NCBI Taxonomy" id="444093"/>
    <lineage>
        <taxon>Bacteria</taxon>
        <taxon>Bacillati</taxon>
        <taxon>Bacillota</taxon>
        <taxon>Clostridia</taxon>
        <taxon>Thermoanaerobacterales</taxon>
        <taxon>Thermoanaerobacteraceae</taxon>
        <taxon>Ammonifex</taxon>
    </lineage>
</organism>